<dbReference type="EMBL" id="SPMX01000031">
    <property type="protein sequence ID" value="NMQ05931.1"/>
    <property type="molecule type" value="Genomic_DNA"/>
</dbReference>
<dbReference type="SUPFAM" id="SSF52540">
    <property type="entry name" value="P-loop containing nucleoside triphosphate hydrolases"/>
    <property type="match status" value="1"/>
</dbReference>
<dbReference type="InterPro" id="IPR003439">
    <property type="entry name" value="ABC_transporter-like_ATP-bd"/>
</dbReference>
<dbReference type="PANTHER" id="PTHR42788">
    <property type="entry name" value="TAURINE IMPORT ATP-BINDING PROTEIN-RELATED"/>
    <property type="match status" value="1"/>
</dbReference>
<keyword evidence="3" id="KW-1003">Cell membrane</keyword>
<keyword evidence="4" id="KW-0547">Nucleotide-binding</keyword>
<accession>A0ABX1TA97</accession>
<feature type="domain" description="ABC transporter" evidence="6">
    <location>
        <begin position="25"/>
        <end position="266"/>
    </location>
</feature>
<gene>
    <name evidence="7" type="ORF">E4Q08_11995</name>
</gene>
<evidence type="ECO:0000259" key="6">
    <source>
        <dbReference type="PROSITE" id="PS50893"/>
    </source>
</evidence>
<dbReference type="Proteomes" id="UP000886469">
    <property type="component" value="Unassembled WGS sequence"/>
</dbReference>
<comment type="similarity">
    <text evidence="1">Belongs to the ABC transporter superfamily.</text>
</comment>
<organism evidence="7 8">
    <name type="scientific">Candidatus Accumulibacter contiguus</name>
    <dbReference type="NCBI Taxonomy" id="2954381"/>
    <lineage>
        <taxon>Bacteria</taxon>
        <taxon>Pseudomonadati</taxon>
        <taxon>Pseudomonadota</taxon>
        <taxon>Betaproteobacteria</taxon>
        <taxon>Candidatus Accumulibacter</taxon>
    </lineage>
</organism>
<evidence type="ECO:0000256" key="1">
    <source>
        <dbReference type="ARBA" id="ARBA00005417"/>
    </source>
</evidence>
<evidence type="ECO:0000313" key="8">
    <source>
        <dbReference type="Proteomes" id="UP000886469"/>
    </source>
</evidence>
<keyword evidence="5 7" id="KW-0067">ATP-binding</keyword>
<comment type="caution">
    <text evidence="7">The sequence shown here is derived from an EMBL/GenBank/DDBJ whole genome shotgun (WGS) entry which is preliminary data.</text>
</comment>
<evidence type="ECO:0000256" key="2">
    <source>
        <dbReference type="ARBA" id="ARBA00022448"/>
    </source>
</evidence>
<dbReference type="PROSITE" id="PS50893">
    <property type="entry name" value="ABC_TRANSPORTER_2"/>
    <property type="match status" value="1"/>
</dbReference>
<dbReference type="Gene3D" id="3.40.50.300">
    <property type="entry name" value="P-loop containing nucleotide triphosphate hydrolases"/>
    <property type="match status" value="1"/>
</dbReference>
<reference evidence="7" key="1">
    <citation type="submission" date="2019-03" db="EMBL/GenBank/DDBJ databases">
        <title>Metabolic reconstructions from genomes of highly enriched 'Candidatus Accumulibacter' and 'Candidatus Competibacter' bioreactor populations.</title>
        <authorList>
            <person name="Annavajhala M.K."/>
            <person name="Welles L."/>
            <person name="Abbas B."/>
            <person name="Sorokin D."/>
            <person name="Park H."/>
            <person name="Van Loosdrecht M."/>
            <person name="Chandran K."/>
        </authorList>
    </citation>
    <scope>NUCLEOTIDE SEQUENCE</scope>
    <source>
        <strain evidence="7">SBR_L</strain>
    </source>
</reference>
<evidence type="ECO:0000313" key="7">
    <source>
        <dbReference type="EMBL" id="NMQ05931.1"/>
    </source>
</evidence>
<evidence type="ECO:0000256" key="3">
    <source>
        <dbReference type="ARBA" id="ARBA00022475"/>
    </source>
</evidence>
<dbReference type="SMART" id="SM00382">
    <property type="entry name" value="AAA"/>
    <property type="match status" value="1"/>
</dbReference>
<dbReference type="Pfam" id="PF00005">
    <property type="entry name" value="ABC_tran"/>
    <property type="match status" value="1"/>
</dbReference>
<dbReference type="InterPro" id="IPR050166">
    <property type="entry name" value="ABC_transporter_ATP-bind"/>
</dbReference>
<protein>
    <submittedName>
        <fullName evidence="7">ATP-binding cassette domain-containing protein</fullName>
    </submittedName>
</protein>
<proteinExistence type="inferred from homology"/>
<dbReference type="PANTHER" id="PTHR42788:SF13">
    <property type="entry name" value="ALIPHATIC SULFONATES IMPORT ATP-BINDING PROTEIN SSUB"/>
    <property type="match status" value="1"/>
</dbReference>
<dbReference type="InterPro" id="IPR003593">
    <property type="entry name" value="AAA+_ATPase"/>
</dbReference>
<dbReference type="InterPro" id="IPR027417">
    <property type="entry name" value="P-loop_NTPase"/>
</dbReference>
<keyword evidence="2" id="KW-0813">Transport</keyword>
<dbReference type="GO" id="GO:0005524">
    <property type="term" value="F:ATP binding"/>
    <property type="evidence" value="ECO:0007669"/>
    <property type="project" value="UniProtKB-KW"/>
</dbReference>
<name>A0ABX1TA97_9PROT</name>
<sequence length="293" mass="31849">MGDAAVNVAAKPAGISAAAARPLSVVVKDIVQEYPAPGGSVTRVIDQVSLSFDQPGISMLLGPSGCGKSTLLHMLGGVRPMGIDTPTAGKVLIDGVECIGPHDDAVMVFQRYANRPDLTVFDNVAFPFRLNLWKARVPEAEWRQRVADILKAVGLADKLKLRPAQLSGGQNQRVALARALVLRPRILLMDEPFGALDAQTREEMQQLLIELYQSWPCLVVFVTHDVTEALVLGDRVIVLSAQPARVADDFVISEARPRSATWQRSREAQALEERILTQLHQASPGRGQVRVTV</sequence>
<evidence type="ECO:0000256" key="5">
    <source>
        <dbReference type="ARBA" id="ARBA00022840"/>
    </source>
</evidence>
<keyword evidence="3" id="KW-0472">Membrane</keyword>
<evidence type="ECO:0000256" key="4">
    <source>
        <dbReference type="ARBA" id="ARBA00022741"/>
    </source>
</evidence>
<keyword evidence="8" id="KW-1185">Reference proteome</keyword>